<accession>A0A165EWT8</accession>
<dbReference type="InParanoid" id="A0A165EWT8"/>
<dbReference type="AlphaFoldDB" id="A0A165EWT8"/>
<gene>
    <name evidence="2" type="ORF">EXIGLDRAFT_193603</name>
</gene>
<proteinExistence type="predicted"/>
<dbReference type="Proteomes" id="UP000077266">
    <property type="component" value="Unassembled WGS sequence"/>
</dbReference>
<feature type="region of interest" description="Disordered" evidence="1">
    <location>
        <begin position="1"/>
        <end position="72"/>
    </location>
</feature>
<organism evidence="2 3">
    <name type="scientific">Exidia glandulosa HHB12029</name>
    <dbReference type="NCBI Taxonomy" id="1314781"/>
    <lineage>
        <taxon>Eukaryota</taxon>
        <taxon>Fungi</taxon>
        <taxon>Dikarya</taxon>
        <taxon>Basidiomycota</taxon>
        <taxon>Agaricomycotina</taxon>
        <taxon>Agaricomycetes</taxon>
        <taxon>Auriculariales</taxon>
        <taxon>Exidiaceae</taxon>
        <taxon>Exidia</taxon>
    </lineage>
</organism>
<evidence type="ECO:0000313" key="3">
    <source>
        <dbReference type="Proteomes" id="UP000077266"/>
    </source>
</evidence>
<dbReference type="EMBL" id="KV426113">
    <property type="protein sequence ID" value="KZV87876.1"/>
    <property type="molecule type" value="Genomic_DNA"/>
</dbReference>
<feature type="region of interest" description="Disordered" evidence="1">
    <location>
        <begin position="121"/>
        <end position="144"/>
    </location>
</feature>
<evidence type="ECO:0000256" key="1">
    <source>
        <dbReference type="SAM" id="MobiDB-lite"/>
    </source>
</evidence>
<name>A0A165EWT8_EXIGL</name>
<reference evidence="2 3" key="1">
    <citation type="journal article" date="2016" name="Mol. Biol. Evol.">
        <title>Comparative Genomics of Early-Diverging Mushroom-Forming Fungi Provides Insights into the Origins of Lignocellulose Decay Capabilities.</title>
        <authorList>
            <person name="Nagy L.G."/>
            <person name="Riley R."/>
            <person name="Tritt A."/>
            <person name="Adam C."/>
            <person name="Daum C."/>
            <person name="Floudas D."/>
            <person name="Sun H."/>
            <person name="Yadav J.S."/>
            <person name="Pangilinan J."/>
            <person name="Larsson K.H."/>
            <person name="Matsuura K."/>
            <person name="Barry K."/>
            <person name="Labutti K."/>
            <person name="Kuo R."/>
            <person name="Ohm R.A."/>
            <person name="Bhattacharya S.S."/>
            <person name="Shirouzu T."/>
            <person name="Yoshinaga Y."/>
            <person name="Martin F.M."/>
            <person name="Grigoriev I.V."/>
            <person name="Hibbett D.S."/>
        </authorList>
    </citation>
    <scope>NUCLEOTIDE SEQUENCE [LARGE SCALE GENOMIC DNA]</scope>
    <source>
        <strain evidence="2 3">HHB12029</strain>
    </source>
</reference>
<evidence type="ECO:0000313" key="2">
    <source>
        <dbReference type="EMBL" id="KZV87876.1"/>
    </source>
</evidence>
<sequence>MSWQPGLRPHRPQDDAFKPRTSIGEQDRWQRGRVHCERGPLACRPRRGDVGMGNETKQQREDSRRRATQRRGVKTLQPTANAGLIELPGRCGLHVVTRSNAVACDSRRARSGRRALKLRAVEAKSADAQTPARPAPTPTPFTTSVNASQVGPNIAGAYLGQQETDTGLGGPHLALCLKVWAYM</sequence>
<protein>
    <submittedName>
        <fullName evidence="2">Uncharacterized protein</fullName>
    </submittedName>
</protein>
<keyword evidence="3" id="KW-1185">Reference proteome</keyword>
<feature type="compositionally biased region" description="Basic and acidic residues" evidence="1">
    <location>
        <begin position="25"/>
        <end position="38"/>
    </location>
</feature>